<evidence type="ECO:0000313" key="4">
    <source>
        <dbReference type="Proteomes" id="UP000821853"/>
    </source>
</evidence>
<sequence length="484" mass="50401">MATNTTSELSTVQPDGAEVNGTTFPYSTTPAANTSGNASAAAGSNMAPDEGGGGSGFLGDAGPGMAIFLGSLIFISVAVIIVLCVSVCITASKRAKRRAHFQNKIRNQCPPCPQCNEPCKQDPGVYHVDMCDVHGPVPPPGQPPPPPPVPMPSLREEEEEEDVGNPFFVRSRDRPERSAGADSGVSSQITKTPDPFSIDANGHERVGTHASGPKLLQMPVGLFKDNAPRVDTRQIWRGDSVDDGFLLPGAGERTADDHNVDAGIVADAPVLPSSARGHAHALLVDGVAPVRAAAMIFGIILGIVLIVCVSITLVALYVVFKRFCSDAKDYGMINANSTIKHGRLYPVLNYKDDDDGAGGSGSTTQCLDSHDLDVPDIKVPGSPGADLHEDLSCMPLTADKEPDYATPGSLTKPYASAPSSSSQDYHSAEVAATSSSWKPPEEHHAVSHVNEGYHGGPPETSTGGAAGFGAHGAAVRDADDDGEE</sequence>
<feature type="region of interest" description="Disordered" evidence="1">
    <location>
        <begin position="1"/>
        <end position="48"/>
    </location>
</feature>
<protein>
    <submittedName>
        <fullName evidence="3">Uncharacterized protein</fullName>
    </submittedName>
</protein>
<keyword evidence="2" id="KW-0812">Transmembrane</keyword>
<feature type="region of interest" description="Disordered" evidence="1">
    <location>
        <begin position="355"/>
        <end position="381"/>
    </location>
</feature>
<dbReference type="OrthoDB" id="6501502at2759"/>
<evidence type="ECO:0000256" key="2">
    <source>
        <dbReference type="SAM" id="Phobius"/>
    </source>
</evidence>
<accession>A0A9J6H522</accession>
<name>A0A9J6H522_HAELO</name>
<keyword evidence="2" id="KW-0472">Membrane</keyword>
<feature type="region of interest" description="Disordered" evidence="1">
    <location>
        <begin position="398"/>
        <end position="484"/>
    </location>
</feature>
<feature type="compositionally biased region" description="Basic and acidic residues" evidence="1">
    <location>
        <begin position="170"/>
        <end position="179"/>
    </location>
</feature>
<feature type="transmembrane region" description="Helical" evidence="2">
    <location>
        <begin position="296"/>
        <end position="320"/>
    </location>
</feature>
<feature type="compositionally biased region" description="Polar residues" evidence="1">
    <location>
        <begin position="1"/>
        <end position="13"/>
    </location>
</feature>
<evidence type="ECO:0000256" key="1">
    <source>
        <dbReference type="SAM" id="MobiDB-lite"/>
    </source>
</evidence>
<dbReference type="AlphaFoldDB" id="A0A9J6H522"/>
<keyword evidence="4" id="KW-1185">Reference proteome</keyword>
<dbReference type="Proteomes" id="UP000821853">
    <property type="component" value="Chromosome 9"/>
</dbReference>
<feature type="compositionally biased region" description="Low complexity" evidence="1">
    <location>
        <begin position="27"/>
        <end position="48"/>
    </location>
</feature>
<dbReference type="VEuPathDB" id="VectorBase:HLOH_050559"/>
<proteinExistence type="predicted"/>
<keyword evidence="2" id="KW-1133">Transmembrane helix</keyword>
<evidence type="ECO:0000313" key="3">
    <source>
        <dbReference type="EMBL" id="KAH9381879.1"/>
    </source>
</evidence>
<feature type="compositionally biased region" description="Pro residues" evidence="1">
    <location>
        <begin position="136"/>
        <end position="151"/>
    </location>
</feature>
<feature type="transmembrane region" description="Helical" evidence="2">
    <location>
        <begin position="65"/>
        <end position="89"/>
    </location>
</feature>
<organism evidence="3 4">
    <name type="scientific">Haemaphysalis longicornis</name>
    <name type="common">Bush tick</name>
    <dbReference type="NCBI Taxonomy" id="44386"/>
    <lineage>
        <taxon>Eukaryota</taxon>
        <taxon>Metazoa</taxon>
        <taxon>Ecdysozoa</taxon>
        <taxon>Arthropoda</taxon>
        <taxon>Chelicerata</taxon>
        <taxon>Arachnida</taxon>
        <taxon>Acari</taxon>
        <taxon>Parasitiformes</taxon>
        <taxon>Ixodida</taxon>
        <taxon>Ixodoidea</taxon>
        <taxon>Ixodidae</taxon>
        <taxon>Haemaphysalinae</taxon>
        <taxon>Haemaphysalis</taxon>
    </lineage>
</organism>
<gene>
    <name evidence="3" type="ORF">HPB48_015401</name>
</gene>
<feature type="region of interest" description="Disordered" evidence="1">
    <location>
        <begin position="135"/>
        <end position="203"/>
    </location>
</feature>
<reference evidence="3 4" key="1">
    <citation type="journal article" date="2020" name="Cell">
        <title>Large-Scale Comparative Analyses of Tick Genomes Elucidate Their Genetic Diversity and Vector Capacities.</title>
        <authorList>
            <consortium name="Tick Genome and Microbiome Consortium (TIGMIC)"/>
            <person name="Jia N."/>
            <person name="Wang J."/>
            <person name="Shi W."/>
            <person name="Du L."/>
            <person name="Sun Y."/>
            <person name="Zhan W."/>
            <person name="Jiang J.F."/>
            <person name="Wang Q."/>
            <person name="Zhang B."/>
            <person name="Ji P."/>
            <person name="Bell-Sakyi L."/>
            <person name="Cui X.M."/>
            <person name="Yuan T.T."/>
            <person name="Jiang B.G."/>
            <person name="Yang W.F."/>
            <person name="Lam T.T."/>
            <person name="Chang Q.C."/>
            <person name="Ding S.J."/>
            <person name="Wang X.J."/>
            <person name="Zhu J.G."/>
            <person name="Ruan X.D."/>
            <person name="Zhao L."/>
            <person name="Wei J.T."/>
            <person name="Ye R.Z."/>
            <person name="Que T.C."/>
            <person name="Du C.H."/>
            <person name="Zhou Y.H."/>
            <person name="Cheng J.X."/>
            <person name="Dai P.F."/>
            <person name="Guo W.B."/>
            <person name="Han X.H."/>
            <person name="Huang E.J."/>
            <person name="Li L.F."/>
            <person name="Wei W."/>
            <person name="Gao Y.C."/>
            <person name="Liu J.Z."/>
            <person name="Shao H.Z."/>
            <person name="Wang X."/>
            <person name="Wang C.C."/>
            <person name="Yang T.C."/>
            <person name="Huo Q.B."/>
            <person name="Li W."/>
            <person name="Chen H.Y."/>
            <person name="Chen S.E."/>
            <person name="Zhou L.G."/>
            <person name="Ni X.B."/>
            <person name="Tian J.H."/>
            <person name="Sheng Y."/>
            <person name="Liu T."/>
            <person name="Pan Y.S."/>
            <person name="Xia L.Y."/>
            <person name="Li J."/>
            <person name="Zhao F."/>
            <person name="Cao W.C."/>
        </authorList>
    </citation>
    <scope>NUCLEOTIDE SEQUENCE [LARGE SCALE GENOMIC DNA]</scope>
    <source>
        <strain evidence="3">HaeL-2018</strain>
    </source>
</reference>
<dbReference type="EMBL" id="JABSTR010000011">
    <property type="protein sequence ID" value="KAH9381879.1"/>
    <property type="molecule type" value="Genomic_DNA"/>
</dbReference>
<comment type="caution">
    <text evidence="3">The sequence shown here is derived from an EMBL/GenBank/DDBJ whole genome shotgun (WGS) entry which is preliminary data.</text>
</comment>